<feature type="region of interest" description="Disordered" evidence="1">
    <location>
        <begin position="27"/>
        <end position="85"/>
    </location>
</feature>
<keyword evidence="2" id="KW-0732">Signal</keyword>
<dbReference type="RefSeq" id="WP_166273733.1">
    <property type="nucleotide sequence ID" value="NZ_JAAFGS010000002.1"/>
</dbReference>
<organism evidence="3 4">
    <name type="scientific">Saccharibacillus alkalitolerans</name>
    <dbReference type="NCBI Taxonomy" id="2705290"/>
    <lineage>
        <taxon>Bacteria</taxon>
        <taxon>Bacillati</taxon>
        <taxon>Bacillota</taxon>
        <taxon>Bacilli</taxon>
        <taxon>Bacillales</taxon>
        <taxon>Paenibacillaceae</taxon>
        <taxon>Saccharibacillus</taxon>
    </lineage>
</organism>
<feature type="region of interest" description="Disordered" evidence="1">
    <location>
        <begin position="130"/>
        <end position="172"/>
    </location>
</feature>
<evidence type="ECO:0000256" key="2">
    <source>
        <dbReference type="SAM" id="SignalP"/>
    </source>
</evidence>
<feature type="signal peptide" evidence="2">
    <location>
        <begin position="1"/>
        <end position="28"/>
    </location>
</feature>
<evidence type="ECO:0000313" key="4">
    <source>
        <dbReference type="Proteomes" id="UP000800303"/>
    </source>
</evidence>
<accession>A0ABX0F2W8</accession>
<sequence>MNKTAKMMSLASALLLTFALTACSTAKAPAPEPGEVPANTTQEPPADPAPSEPAKPDESQHEAVEATGVYNGQADPHTIEVNVDGKPTSFQLSEGAASQLEGLNEGDTISFEYVEHPVEGSGTPQLEIQSLAKADAASSGEAGEGTGTAGGTETPDETAASERPATKEISMMSEGMPDKRTAALKQGDGYSLYVFDAYTFDDAKNRLYLTAYPDYYADIEVLPAKVNLDELRKSGEAEFKQYGEVKEYSGDQLAEGPLYGASLLLQVSDEKGVHDYVVWEPGGSNAYVFRVHAPSGEASETFLTPALTSLTSIQADSGTGTAKK</sequence>
<dbReference type="EMBL" id="JAAFGS010000002">
    <property type="protein sequence ID" value="NGZ75338.1"/>
    <property type="molecule type" value="Genomic_DNA"/>
</dbReference>
<evidence type="ECO:0000256" key="1">
    <source>
        <dbReference type="SAM" id="MobiDB-lite"/>
    </source>
</evidence>
<evidence type="ECO:0000313" key="3">
    <source>
        <dbReference type="EMBL" id="NGZ75338.1"/>
    </source>
</evidence>
<reference evidence="3 4" key="1">
    <citation type="submission" date="2020-01" db="EMBL/GenBank/DDBJ databases">
        <title>Polyphasic characterisation and genomic insights into a novel alkali tolerant bacterium VR-M41.</title>
        <authorList>
            <person name="Vemuluri V.R."/>
        </authorList>
    </citation>
    <scope>NUCLEOTIDE SEQUENCE [LARGE SCALE GENOMIC DNA]</scope>
    <source>
        <strain evidence="3 4">VR-M41</strain>
    </source>
</reference>
<gene>
    <name evidence="3" type="ORF">GYN08_08395</name>
</gene>
<dbReference type="Proteomes" id="UP000800303">
    <property type="component" value="Unassembled WGS sequence"/>
</dbReference>
<keyword evidence="4" id="KW-1185">Reference proteome</keyword>
<evidence type="ECO:0008006" key="5">
    <source>
        <dbReference type="Google" id="ProtNLM"/>
    </source>
</evidence>
<feature type="chain" id="PRO_5047071775" description="Lipoprotein" evidence="2">
    <location>
        <begin position="29"/>
        <end position="324"/>
    </location>
</feature>
<name>A0ABX0F2W8_9BACL</name>
<dbReference type="PROSITE" id="PS51257">
    <property type="entry name" value="PROKAR_LIPOPROTEIN"/>
    <property type="match status" value="1"/>
</dbReference>
<protein>
    <recommendedName>
        <fullName evidence="5">Lipoprotein</fullName>
    </recommendedName>
</protein>
<feature type="compositionally biased region" description="Basic and acidic residues" evidence="1">
    <location>
        <begin position="54"/>
        <end position="64"/>
    </location>
</feature>
<comment type="caution">
    <text evidence="3">The sequence shown here is derived from an EMBL/GenBank/DDBJ whole genome shotgun (WGS) entry which is preliminary data.</text>
</comment>
<proteinExistence type="predicted"/>